<dbReference type="Pfam" id="PF11751">
    <property type="entry name" value="PorP_SprF"/>
    <property type="match status" value="1"/>
</dbReference>
<evidence type="ECO:0000313" key="1">
    <source>
        <dbReference type="EMBL" id="QIA06637.1"/>
    </source>
</evidence>
<dbReference type="InterPro" id="IPR019861">
    <property type="entry name" value="PorP/SprF_Bacteroidetes"/>
</dbReference>
<name>A0A6C0R952_9BACT</name>
<sequence length="314" mass="35129">MRKAVSFLFIIMSVTIVTHGQQDPQYTNNMFYKLGVNPGYAGAEDAINGILLNRYQWSGFEGAPKTLVFSVDAAINAFGSPGGIGVNVISDEWGFYKNTWVNLNYSYKVTTALGTLGLGISPGIFNFNISPEWDVPQGEMYTPAESDPSVPNEEASQITFDVGFGAYLYTNKYYAGFSATHINQGEVMYDDVAVDFLARHYYFTGGYNIKLSDPLFEVRPSFLLKSDLASWQIDLNANVVYNDKFWGGISYRVQDAVALLMGMELFNGMRIGYSFDLVTSAIKSNGFASNEFFVSYSIDLERNRNQKYKSIRFL</sequence>
<reference evidence="1 2" key="1">
    <citation type="submission" date="2020-02" db="EMBL/GenBank/DDBJ databases">
        <title>Genome sequencing for Draconibacterium sp. strain M1.</title>
        <authorList>
            <person name="Park S.-J."/>
        </authorList>
    </citation>
    <scope>NUCLEOTIDE SEQUENCE [LARGE SCALE GENOMIC DNA]</scope>
    <source>
        <strain evidence="1 2">M1</strain>
    </source>
</reference>
<organism evidence="1 2">
    <name type="scientific">Draconibacterium halophilum</name>
    <dbReference type="NCBI Taxonomy" id="2706887"/>
    <lineage>
        <taxon>Bacteria</taxon>
        <taxon>Pseudomonadati</taxon>
        <taxon>Bacteroidota</taxon>
        <taxon>Bacteroidia</taxon>
        <taxon>Marinilabiliales</taxon>
        <taxon>Prolixibacteraceae</taxon>
        <taxon>Draconibacterium</taxon>
    </lineage>
</organism>
<dbReference type="Proteomes" id="UP000474630">
    <property type="component" value="Chromosome"/>
</dbReference>
<dbReference type="EMBL" id="CP048409">
    <property type="protein sequence ID" value="QIA06637.1"/>
    <property type="molecule type" value="Genomic_DNA"/>
</dbReference>
<dbReference type="NCBIfam" id="TIGR03519">
    <property type="entry name" value="T9SS_PorP_fam"/>
    <property type="match status" value="1"/>
</dbReference>
<dbReference type="KEGG" id="drc:G0Q07_02335"/>
<keyword evidence="2" id="KW-1185">Reference proteome</keyword>
<gene>
    <name evidence="1" type="ORF">G0Q07_02335</name>
</gene>
<proteinExistence type="predicted"/>
<dbReference type="RefSeq" id="WP_163344568.1">
    <property type="nucleotide sequence ID" value="NZ_CP048409.1"/>
</dbReference>
<evidence type="ECO:0000313" key="2">
    <source>
        <dbReference type="Proteomes" id="UP000474630"/>
    </source>
</evidence>
<protein>
    <submittedName>
        <fullName evidence="1">Type IX secretion system membrane protein PorP/SprF</fullName>
    </submittedName>
</protein>
<accession>A0A6C0R952</accession>
<dbReference type="AlphaFoldDB" id="A0A6C0R952"/>